<protein>
    <submittedName>
        <fullName evidence="1">Uncharacterized protein</fullName>
    </submittedName>
</protein>
<name>A0A402BAX3_9CHLR</name>
<keyword evidence="2" id="KW-1185">Reference proteome</keyword>
<sequence length="90" mass="9861">MLLAQLQAEGSMFEEERAPIERVTLNLSDAVSVGMVGMDVPILRQSLFSAQGCIEVLASSSGELLEFRYNRLSGSGEEYHTRLFVHGATL</sequence>
<dbReference type="Proteomes" id="UP000287171">
    <property type="component" value="Unassembled WGS sequence"/>
</dbReference>
<reference evidence="2" key="1">
    <citation type="submission" date="2018-12" db="EMBL/GenBank/DDBJ databases">
        <title>Tengunoibacter tsumagoiensis gen. nov., sp. nov., Dictyobacter kobayashii sp. nov., D. alpinus sp. nov., and D. joshuensis sp. nov. and description of Dictyobacteraceae fam. nov. within the order Ktedonobacterales isolated from Tengu-no-mugimeshi.</title>
        <authorList>
            <person name="Wang C.M."/>
            <person name="Zheng Y."/>
            <person name="Sakai Y."/>
            <person name="Toyoda A."/>
            <person name="Minakuchi Y."/>
            <person name="Abe K."/>
            <person name="Yokota A."/>
            <person name="Yabe S."/>
        </authorList>
    </citation>
    <scope>NUCLEOTIDE SEQUENCE [LARGE SCALE GENOMIC DNA]</scope>
    <source>
        <strain evidence="2">Uno16</strain>
    </source>
</reference>
<comment type="caution">
    <text evidence="1">The sequence shown here is derived from an EMBL/GenBank/DDBJ whole genome shotgun (WGS) entry which is preliminary data.</text>
</comment>
<evidence type="ECO:0000313" key="1">
    <source>
        <dbReference type="EMBL" id="GCE28578.1"/>
    </source>
</evidence>
<accession>A0A402BAX3</accession>
<gene>
    <name evidence="1" type="ORF">KDA_40620</name>
</gene>
<organism evidence="1 2">
    <name type="scientific">Dictyobacter alpinus</name>
    <dbReference type="NCBI Taxonomy" id="2014873"/>
    <lineage>
        <taxon>Bacteria</taxon>
        <taxon>Bacillati</taxon>
        <taxon>Chloroflexota</taxon>
        <taxon>Ktedonobacteria</taxon>
        <taxon>Ktedonobacterales</taxon>
        <taxon>Dictyobacteraceae</taxon>
        <taxon>Dictyobacter</taxon>
    </lineage>
</organism>
<proteinExistence type="predicted"/>
<dbReference type="EMBL" id="BIFT01000001">
    <property type="protein sequence ID" value="GCE28578.1"/>
    <property type="molecule type" value="Genomic_DNA"/>
</dbReference>
<dbReference type="AlphaFoldDB" id="A0A402BAX3"/>
<evidence type="ECO:0000313" key="2">
    <source>
        <dbReference type="Proteomes" id="UP000287171"/>
    </source>
</evidence>